<gene>
    <name evidence="1" type="ORF">H0B56_19185</name>
</gene>
<comment type="caution">
    <text evidence="1">The sequence shown here is derived from an EMBL/GenBank/DDBJ whole genome shotgun (WGS) entry which is preliminary data.</text>
</comment>
<reference evidence="1 2" key="1">
    <citation type="submission" date="2020-07" db="EMBL/GenBank/DDBJ databases">
        <title>Genome of Haloechinothrix sp.</title>
        <authorList>
            <person name="Tang S.-K."/>
            <person name="Yang L."/>
            <person name="Zhu W.-Y."/>
        </authorList>
    </citation>
    <scope>NUCLEOTIDE SEQUENCE [LARGE SCALE GENOMIC DNA]</scope>
    <source>
        <strain evidence="1 2">YIM 98757</strain>
    </source>
</reference>
<dbReference type="Proteomes" id="UP000582974">
    <property type="component" value="Unassembled WGS sequence"/>
</dbReference>
<dbReference type="RefSeq" id="WP_180894501.1">
    <property type="nucleotide sequence ID" value="NZ_JACCKD010000008.1"/>
</dbReference>
<sequence>MTREELIDQLAFLRGWYGSINERERSGRVGEILLLLDSIVDGHDIRMTLLDTLTTHRCRDHHR</sequence>
<dbReference type="EMBL" id="JACCKD010000008">
    <property type="protein sequence ID" value="MBA0127673.1"/>
    <property type="molecule type" value="Genomic_DNA"/>
</dbReference>
<accession>A0A838AEK4</accession>
<evidence type="ECO:0000313" key="1">
    <source>
        <dbReference type="EMBL" id="MBA0127673.1"/>
    </source>
</evidence>
<name>A0A838AEK4_9PSEU</name>
<proteinExistence type="predicted"/>
<keyword evidence="2" id="KW-1185">Reference proteome</keyword>
<dbReference type="AlphaFoldDB" id="A0A838AEK4"/>
<protein>
    <submittedName>
        <fullName evidence="1">Uncharacterized protein</fullName>
    </submittedName>
</protein>
<organism evidence="1 2">
    <name type="scientific">Haloechinothrix aidingensis</name>
    <dbReference type="NCBI Taxonomy" id="2752311"/>
    <lineage>
        <taxon>Bacteria</taxon>
        <taxon>Bacillati</taxon>
        <taxon>Actinomycetota</taxon>
        <taxon>Actinomycetes</taxon>
        <taxon>Pseudonocardiales</taxon>
        <taxon>Pseudonocardiaceae</taxon>
        <taxon>Haloechinothrix</taxon>
    </lineage>
</organism>
<evidence type="ECO:0000313" key="2">
    <source>
        <dbReference type="Proteomes" id="UP000582974"/>
    </source>
</evidence>